<keyword evidence="1" id="KW-0479">Metal-binding</keyword>
<gene>
    <name evidence="3" type="ORF">GCM10010124_21940</name>
</gene>
<dbReference type="PROSITE" id="PS50966">
    <property type="entry name" value="ZF_SWIM"/>
    <property type="match status" value="1"/>
</dbReference>
<sequence>MAVEAWFTEDDLREIADGRSFDRGVGYRDAVVEIRHTPAGVWARVRGTSTYTVELSGCPDLLDGACRCPYGAEGAFCKHCVAVGLALLDGVVPEPAEPTADPAALRSWLRTLPHDDLVDLAVAMAHDYPAIHAALMTRAADGGALDVVDGAALLEPLYVDEYLDDRAARRYADAAGHVLDVLAALADSDPVRASKLYRRAVEQLSAQAAQADDSSGEIASAAAAAYAGYGRVCARAGEPAPAVLAGWLADLVLDDQWVLDVDLTDYADALGSAGVAAFQACLDARPSSRRAVTALRLRDQCRRLRQATG</sequence>
<accession>A0A8J3BQI6</accession>
<feature type="domain" description="SWIM-type" evidence="2">
    <location>
        <begin position="51"/>
        <end position="88"/>
    </location>
</feature>
<keyword evidence="4" id="KW-1185">Reference proteome</keyword>
<proteinExistence type="predicted"/>
<evidence type="ECO:0000313" key="4">
    <source>
        <dbReference type="Proteomes" id="UP000662200"/>
    </source>
</evidence>
<evidence type="ECO:0000256" key="1">
    <source>
        <dbReference type="PROSITE-ProRule" id="PRU00325"/>
    </source>
</evidence>
<name>A0A8J3BQI6_9ACTN</name>
<reference evidence="3" key="2">
    <citation type="submission" date="2020-09" db="EMBL/GenBank/DDBJ databases">
        <authorList>
            <person name="Sun Q."/>
            <person name="Ohkuma M."/>
        </authorList>
    </citation>
    <scope>NUCLEOTIDE SEQUENCE</scope>
    <source>
        <strain evidence="3">JCM 3091</strain>
    </source>
</reference>
<evidence type="ECO:0000259" key="2">
    <source>
        <dbReference type="PROSITE" id="PS50966"/>
    </source>
</evidence>
<keyword evidence="1" id="KW-0863">Zinc-finger</keyword>
<keyword evidence="1" id="KW-0862">Zinc</keyword>
<dbReference type="RefSeq" id="WP_189114150.1">
    <property type="nucleotide sequence ID" value="NZ_BMQC01000006.1"/>
</dbReference>
<comment type="caution">
    <text evidence="3">The sequence shown here is derived from an EMBL/GenBank/DDBJ whole genome shotgun (WGS) entry which is preliminary data.</text>
</comment>
<protein>
    <recommendedName>
        <fullName evidence="2">SWIM-type domain-containing protein</fullName>
    </recommendedName>
</protein>
<dbReference type="AlphaFoldDB" id="A0A8J3BQI6"/>
<dbReference type="GO" id="GO:0008270">
    <property type="term" value="F:zinc ion binding"/>
    <property type="evidence" value="ECO:0007669"/>
    <property type="project" value="UniProtKB-KW"/>
</dbReference>
<dbReference type="InterPro" id="IPR007527">
    <property type="entry name" value="Znf_SWIM"/>
</dbReference>
<reference evidence="3" key="1">
    <citation type="journal article" date="2014" name="Int. J. Syst. Evol. Microbiol.">
        <title>Complete genome sequence of Corynebacterium casei LMG S-19264T (=DSM 44701T), isolated from a smear-ripened cheese.</title>
        <authorList>
            <consortium name="US DOE Joint Genome Institute (JGI-PGF)"/>
            <person name="Walter F."/>
            <person name="Albersmeier A."/>
            <person name="Kalinowski J."/>
            <person name="Ruckert C."/>
        </authorList>
    </citation>
    <scope>NUCLEOTIDE SEQUENCE</scope>
    <source>
        <strain evidence="3">JCM 3091</strain>
    </source>
</reference>
<evidence type="ECO:0000313" key="3">
    <source>
        <dbReference type="EMBL" id="GGK28829.1"/>
    </source>
</evidence>
<organism evidence="3 4">
    <name type="scientific">Pilimelia terevasa</name>
    <dbReference type="NCBI Taxonomy" id="53372"/>
    <lineage>
        <taxon>Bacteria</taxon>
        <taxon>Bacillati</taxon>
        <taxon>Actinomycetota</taxon>
        <taxon>Actinomycetes</taxon>
        <taxon>Micromonosporales</taxon>
        <taxon>Micromonosporaceae</taxon>
        <taxon>Pilimelia</taxon>
    </lineage>
</organism>
<dbReference type="EMBL" id="BMQC01000006">
    <property type="protein sequence ID" value="GGK28829.1"/>
    <property type="molecule type" value="Genomic_DNA"/>
</dbReference>
<dbReference type="Proteomes" id="UP000662200">
    <property type="component" value="Unassembled WGS sequence"/>
</dbReference>